<accession>A0A4V5P0K2</accession>
<dbReference type="SUPFAM" id="SSF49899">
    <property type="entry name" value="Concanavalin A-like lectins/glucanases"/>
    <property type="match status" value="1"/>
</dbReference>
<dbReference type="SUPFAM" id="SSF53649">
    <property type="entry name" value="Alkaline phosphatase-like"/>
    <property type="match status" value="1"/>
</dbReference>
<dbReference type="InterPro" id="IPR017850">
    <property type="entry name" value="Alkaline_phosphatase_core_sf"/>
</dbReference>
<evidence type="ECO:0000259" key="1">
    <source>
        <dbReference type="Pfam" id="PF16356"/>
    </source>
</evidence>
<proteinExistence type="predicted"/>
<feature type="domain" description="DUF4983" evidence="1">
    <location>
        <begin position="464"/>
        <end position="556"/>
    </location>
</feature>
<protein>
    <submittedName>
        <fullName evidence="2">DUF4983 domain-containing protein</fullName>
    </submittedName>
</protein>
<name>A0A4V5P0K2_9SPHI</name>
<dbReference type="InterPro" id="IPR013320">
    <property type="entry name" value="ConA-like_dom_sf"/>
</dbReference>
<dbReference type="OrthoDB" id="279982at2"/>
<comment type="caution">
    <text evidence="2">The sequence shown here is derived from an EMBL/GenBank/DDBJ whole genome shotgun (WGS) entry which is preliminary data.</text>
</comment>
<organism evidence="2 3">
    <name type="scientific">Pedobacter frigoris</name>
    <dbReference type="NCBI Taxonomy" id="2571272"/>
    <lineage>
        <taxon>Bacteria</taxon>
        <taxon>Pseudomonadati</taxon>
        <taxon>Bacteroidota</taxon>
        <taxon>Sphingobacteriia</taxon>
        <taxon>Sphingobacteriales</taxon>
        <taxon>Sphingobacteriaceae</taxon>
        <taxon>Pedobacter</taxon>
    </lineage>
</organism>
<gene>
    <name evidence="2" type="ORF">FA047_15375</name>
</gene>
<dbReference type="Pfam" id="PF01663">
    <property type="entry name" value="Phosphodiest"/>
    <property type="match status" value="1"/>
</dbReference>
<sequence>MKLNYKTFTALSAGLLSILIYSGCKKYDNPPPVFEELKNLASAPRKVLIISIDGLTGTELQAVAPPVITGLQKNSKYTYNTLKTASDAGGWVSMVTGTGFSKHQISNDNFERTQNPNDDVHGNITSYRNVLDYVTQYKAVTTAMVTTWPNLRNYVRNADFSPVVTTDVAVKDSTINLLANKAGLGTIFVNFRDVQAAGGNGGYVATNSNYKNAILKADEYVGEIMTALKARKNYANEDWLVIITANHGGSSANPTNGFTLAYNPAFKEFELKKSGFNPVLFSTATSRAVVPNDNGLYDVGDTKNITVQMETKFNSTNINYPTFFGKSTDLNGSVITGWQWGHYGDQWSVTVGGIANGGSGKLQVNATTAPGTNWHTLTMSITTTVNGSGVATARSLKLYMDGNLEATSDILGRKSLSTTELLRLGHRKGDTDTPTPFYGANLQFFNVALSDATIKANIGLKDITKHPNYSNLIGFWPMDEGTEGTFFNKAPVGYNMSLSGVYTWANLAALYPPGTTVEPVTSTLSIPSTVSDIPALTLYWMKIPILADFGFDGKPYLNKFEIEFLKN</sequence>
<dbReference type="Pfam" id="PF13385">
    <property type="entry name" value="Laminin_G_3"/>
    <property type="match status" value="1"/>
</dbReference>
<reference evidence="2 3" key="1">
    <citation type="submission" date="2019-04" db="EMBL/GenBank/DDBJ databases">
        <title>Pedobacter sp. RP-3-15 sp. nov., isolated from Arctic soil.</title>
        <authorList>
            <person name="Dahal R.H."/>
            <person name="Kim D.-U."/>
        </authorList>
    </citation>
    <scope>NUCLEOTIDE SEQUENCE [LARGE SCALE GENOMIC DNA]</scope>
    <source>
        <strain evidence="2 3">RP-3-15</strain>
    </source>
</reference>
<dbReference type="EMBL" id="SWBQ01000004">
    <property type="protein sequence ID" value="TKC05139.1"/>
    <property type="molecule type" value="Genomic_DNA"/>
</dbReference>
<dbReference type="Pfam" id="PF16356">
    <property type="entry name" value="DUF4983"/>
    <property type="match status" value="1"/>
</dbReference>
<dbReference type="InterPro" id="IPR002591">
    <property type="entry name" value="Phosphodiest/P_Trfase"/>
</dbReference>
<evidence type="ECO:0000313" key="3">
    <source>
        <dbReference type="Proteomes" id="UP000307244"/>
    </source>
</evidence>
<dbReference type="InterPro" id="IPR032309">
    <property type="entry name" value="DUF4983"/>
</dbReference>
<dbReference type="Gene3D" id="3.40.720.10">
    <property type="entry name" value="Alkaline Phosphatase, subunit A"/>
    <property type="match status" value="1"/>
</dbReference>
<dbReference type="GO" id="GO:0004553">
    <property type="term" value="F:hydrolase activity, hydrolyzing O-glycosyl compounds"/>
    <property type="evidence" value="ECO:0007669"/>
    <property type="project" value="UniProtKB-ARBA"/>
</dbReference>
<dbReference type="AlphaFoldDB" id="A0A4V5P0K2"/>
<dbReference type="RefSeq" id="WP_136836958.1">
    <property type="nucleotide sequence ID" value="NZ_SWBQ01000004.1"/>
</dbReference>
<keyword evidence="3" id="KW-1185">Reference proteome</keyword>
<evidence type="ECO:0000313" key="2">
    <source>
        <dbReference type="EMBL" id="TKC05139.1"/>
    </source>
</evidence>
<dbReference type="GO" id="GO:0005975">
    <property type="term" value="P:carbohydrate metabolic process"/>
    <property type="evidence" value="ECO:0007669"/>
    <property type="project" value="UniProtKB-ARBA"/>
</dbReference>
<dbReference type="Proteomes" id="UP000307244">
    <property type="component" value="Unassembled WGS sequence"/>
</dbReference>